<dbReference type="FunFam" id="1.20.1440.160:FF:000001">
    <property type="entry name" value="Tumor necrosis factor alpha-induced protein 8-like 1"/>
    <property type="match status" value="1"/>
</dbReference>
<gene>
    <name evidence="1" type="primary">EOG090X0GLS</name>
</gene>
<organism evidence="1">
    <name type="scientific">Evadne anonyx</name>
    <dbReference type="NCBI Taxonomy" id="141404"/>
    <lineage>
        <taxon>Eukaryota</taxon>
        <taxon>Metazoa</taxon>
        <taxon>Ecdysozoa</taxon>
        <taxon>Arthropoda</taxon>
        <taxon>Crustacea</taxon>
        <taxon>Branchiopoda</taxon>
        <taxon>Diplostraca</taxon>
        <taxon>Cladocera</taxon>
        <taxon>Onychopoda</taxon>
        <taxon>Podonidae</taxon>
        <taxon>Evadne</taxon>
    </lineage>
</organism>
<dbReference type="AlphaFoldDB" id="A0A9N6WQM4"/>
<dbReference type="GO" id="GO:0005737">
    <property type="term" value="C:cytoplasm"/>
    <property type="evidence" value="ECO:0007669"/>
    <property type="project" value="TreeGrafter"/>
</dbReference>
<dbReference type="EMBL" id="OC986223">
    <property type="protein sequence ID" value="CAG4642878.1"/>
    <property type="molecule type" value="Genomic_DNA"/>
</dbReference>
<dbReference type="Pfam" id="PF05527">
    <property type="entry name" value="TNFAIP8"/>
    <property type="match status" value="1"/>
</dbReference>
<dbReference type="InterPro" id="IPR038355">
    <property type="entry name" value="TNFAIP8_sf"/>
</dbReference>
<dbReference type="GO" id="GO:0042981">
    <property type="term" value="P:regulation of apoptotic process"/>
    <property type="evidence" value="ECO:0007669"/>
    <property type="project" value="InterPro"/>
</dbReference>
<protein>
    <submittedName>
        <fullName evidence="1">EOG090X0GLS</fullName>
    </submittedName>
</protein>
<dbReference type="Gene3D" id="1.20.1440.160">
    <property type="entry name" value="Tumor necrosis factor alpha-induced protein 8-like"/>
    <property type="match status" value="1"/>
</dbReference>
<evidence type="ECO:0000313" key="1">
    <source>
        <dbReference type="EMBL" id="CAG4642878.1"/>
    </source>
</evidence>
<dbReference type="PANTHER" id="PTHR12757">
    <property type="entry name" value="TUMOR NECROSIS FACTOR INDUCED PROTEIN"/>
    <property type="match status" value="1"/>
</dbReference>
<accession>A0A9N6WQM4</accession>
<name>A0A9N6WQM4_9CRUS</name>
<reference evidence="1" key="1">
    <citation type="submission" date="2021-04" db="EMBL/GenBank/DDBJ databases">
        <authorList>
            <person name="Cornetti L."/>
        </authorList>
    </citation>
    <scope>NUCLEOTIDE SEQUENCE</scope>
</reference>
<proteinExistence type="predicted"/>
<dbReference type="InterPro" id="IPR008477">
    <property type="entry name" value="TNFAIP8-like"/>
</dbReference>
<sequence length="187" mass="21511">MADNFRASDFALKVQKNILSRMSTKGVAKVFIDEKMGSLLDNVYRLCKTYCQNKKEAEKIVKNTIKIVSKVQLLAKNEQFTHEEIKHASEFQHKFHKAAKTIVSFHEVDFSYDQKFLSKLLGDCQVLLKTIVANHLTEKSLGRIDMVFGFFSNAQFLDTIFKKKSDYTEIMTRIISDMNRALEEGGL</sequence>
<dbReference type="PANTHER" id="PTHR12757:SF1">
    <property type="entry name" value="PROTEIN SALIVARY GLANDS MARRED"/>
    <property type="match status" value="1"/>
</dbReference>